<feature type="domain" description="ABC transporter" evidence="10">
    <location>
        <begin position="332"/>
        <end position="567"/>
    </location>
</feature>
<dbReference type="InterPro" id="IPR036640">
    <property type="entry name" value="ABC1_TM_sf"/>
</dbReference>
<keyword evidence="7 9" id="KW-1133">Transmembrane helix</keyword>
<dbReference type="GO" id="GO:0015421">
    <property type="term" value="F:ABC-type oligopeptide transporter activity"/>
    <property type="evidence" value="ECO:0007669"/>
    <property type="project" value="TreeGrafter"/>
</dbReference>
<dbReference type="PANTHER" id="PTHR43394:SF1">
    <property type="entry name" value="ATP-BINDING CASSETTE SUB-FAMILY B MEMBER 10, MITOCHONDRIAL"/>
    <property type="match status" value="1"/>
</dbReference>
<accession>A0A8J3MVH5</accession>
<dbReference type="PROSITE" id="PS50929">
    <property type="entry name" value="ABC_TM1F"/>
    <property type="match status" value="1"/>
</dbReference>
<dbReference type="SUPFAM" id="SSF52540">
    <property type="entry name" value="P-loop containing nucleoside triphosphate hydrolases"/>
    <property type="match status" value="1"/>
</dbReference>
<name>A0A8J3MVH5_9CHLR</name>
<keyword evidence="4 9" id="KW-0812">Transmembrane</keyword>
<dbReference type="PANTHER" id="PTHR43394">
    <property type="entry name" value="ATP-DEPENDENT PERMEASE MDL1, MITOCHONDRIAL"/>
    <property type="match status" value="1"/>
</dbReference>
<dbReference type="PROSITE" id="PS50893">
    <property type="entry name" value="ABC_TRANSPORTER_2"/>
    <property type="match status" value="1"/>
</dbReference>
<dbReference type="SUPFAM" id="SSF90123">
    <property type="entry name" value="ABC transporter transmembrane region"/>
    <property type="match status" value="1"/>
</dbReference>
<dbReference type="Pfam" id="PF00005">
    <property type="entry name" value="ABC_tran"/>
    <property type="match status" value="1"/>
</dbReference>
<evidence type="ECO:0000256" key="2">
    <source>
        <dbReference type="ARBA" id="ARBA00022448"/>
    </source>
</evidence>
<organism evidence="12 13">
    <name type="scientific">Ktedonospora formicarum</name>
    <dbReference type="NCBI Taxonomy" id="2778364"/>
    <lineage>
        <taxon>Bacteria</taxon>
        <taxon>Bacillati</taxon>
        <taxon>Chloroflexota</taxon>
        <taxon>Ktedonobacteria</taxon>
        <taxon>Ktedonobacterales</taxon>
        <taxon>Ktedonobacteraceae</taxon>
        <taxon>Ktedonospora</taxon>
    </lineage>
</organism>
<dbReference type="InterPro" id="IPR011527">
    <property type="entry name" value="ABC1_TM_dom"/>
</dbReference>
<keyword evidence="13" id="KW-1185">Reference proteome</keyword>
<dbReference type="GO" id="GO:0016887">
    <property type="term" value="F:ATP hydrolysis activity"/>
    <property type="evidence" value="ECO:0007669"/>
    <property type="project" value="InterPro"/>
</dbReference>
<reference evidence="12" key="1">
    <citation type="submission" date="2020-10" db="EMBL/GenBank/DDBJ databases">
        <title>Taxonomic study of unclassified bacteria belonging to the class Ktedonobacteria.</title>
        <authorList>
            <person name="Yabe S."/>
            <person name="Wang C.M."/>
            <person name="Zheng Y."/>
            <person name="Sakai Y."/>
            <person name="Cavaletti L."/>
            <person name="Monciardini P."/>
            <person name="Donadio S."/>
        </authorList>
    </citation>
    <scope>NUCLEOTIDE SEQUENCE</scope>
    <source>
        <strain evidence="12">SOSP1-1</strain>
    </source>
</reference>
<feature type="domain" description="ABC transmembrane type-1" evidence="11">
    <location>
        <begin position="16"/>
        <end position="298"/>
    </location>
</feature>
<keyword evidence="8 9" id="KW-0472">Membrane</keyword>
<dbReference type="GO" id="GO:0005886">
    <property type="term" value="C:plasma membrane"/>
    <property type="evidence" value="ECO:0007669"/>
    <property type="project" value="UniProtKB-SubCell"/>
</dbReference>
<dbReference type="Proteomes" id="UP000612362">
    <property type="component" value="Unassembled WGS sequence"/>
</dbReference>
<evidence type="ECO:0000256" key="4">
    <source>
        <dbReference type="ARBA" id="ARBA00022692"/>
    </source>
</evidence>
<dbReference type="FunFam" id="1.20.1560.10:FF:000040">
    <property type="entry name" value="Multidrug ABC transporter ATP-binding protein"/>
    <property type="match status" value="1"/>
</dbReference>
<sequence>MIKLLRFLKPYSMTLILVLVLAFAQTMANLYLPTLMADIVDKGIAKQDTNYIWSTGGWMLLIAVGGTICAVVGMFFSSRVATSFGRDLRASIFSRVEQFSLHEFDTLSTASLITRTTNDTTQVQQVMVISLSMLIIAPLMCIGGIIMALEQDLGLSWILVVIVPVLIITIALMMSRAIPLFRLIQVKLDKLNLILNEGLTGVRVVRAFDRIRHEEERFDEANLDLTEVGIKVNRLVAALMPVMMLVLNVSSIAIIWFGSIRIDNGDMQVGALMAFLQYAMQILFSLLMVAMLFIMLPRAAASAVRINEVLATEPEIVDAEQVVRADEKRGYVEFQDVTFSYPGAEEPAISNITFSAFPGEVTAIIGGTGSGKSTLVNLIPRFYDTDSGQILVDGVDVQAMSQEHLREKIGFVPQKAVLFSGSIIENLRYGKDDATDEEMRHAAEVAQAAEFITGMSDGYNSIIAQGGTNVSGGQKQRLSIARALVRKPEIYIFDDSFSALDFKTDARLRSALKEETQNSTVLIVAQRVSTVMDADRIIVLDEGHIAGIGTHKELLQTCDVYHEIVSSQLSVEEIA</sequence>
<dbReference type="CDD" id="cd18548">
    <property type="entry name" value="ABC_6TM_Tm287_like"/>
    <property type="match status" value="1"/>
</dbReference>
<feature type="transmembrane region" description="Helical" evidence="9">
    <location>
        <begin position="52"/>
        <end position="76"/>
    </location>
</feature>
<evidence type="ECO:0000259" key="11">
    <source>
        <dbReference type="PROSITE" id="PS50929"/>
    </source>
</evidence>
<evidence type="ECO:0000256" key="7">
    <source>
        <dbReference type="ARBA" id="ARBA00022989"/>
    </source>
</evidence>
<dbReference type="InterPro" id="IPR039421">
    <property type="entry name" value="Type_1_exporter"/>
</dbReference>
<dbReference type="EMBL" id="BNJF01000002">
    <property type="protein sequence ID" value="GHO46520.1"/>
    <property type="molecule type" value="Genomic_DNA"/>
</dbReference>
<dbReference type="InterPro" id="IPR027417">
    <property type="entry name" value="P-loop_NTPase"/>
</dbReference>
<dbReference type="AlphaFoldDB" id="A0A8J3MVH5"/>
<evidence type="ECO:0000256" key="8">
    <source>
        <dbReference type="ARBA" id="ARBA00023136"/>
    </source>
</evidence>
<dbReference type="SMART" id="SM00382">
    <property type="entry name" value="AAA"/>
    <property type="match status" value="1"/>
</dbReference>
<protein>
    <submittedName>
        <fullName evidence="12">Multidrug ABC transporter ATP-binding protein</fullName>
    </submittedName>
</protein>
<keyword evidence="6 12" id="KW-0067">ATP-binding</keyword>
<feature type="transmembrane region" description="Helical" evidence="9">
    <location>
        <begin position="155"/>
        <end position="174"/>
    </location>
</feature>
<dbReference type="RefSeq" id="WP_220195893.1">
    <property type="nucleotide sequence ID" value="NZ_BNJF01000002.1"/>
</dbReference>
<dbReference type="GO" id="GO:0005524">
    <property type="term" value="F:ATP binding"/>
    <property type="evidence" value="ECO:0007669"/>
    <property type="project" value="UniProtKB-KW"/>
</dbReference>
<comment type="subcellular location">
    <subcellularLocation>
        <location evidence="1">Cell membrane</location>
        <topology evidence="1">Multi-pass membrane protein</topology>
    </subcellularLocation>
</comment>
<keyword evidence="5" id="KW-0547">Nucleotide-binding</keyword>
<keyword evidence="2" id="KW-0813">Transport</keyword>
<gene>
    <name evidence="12" type="ORF">KSX_46830</name>
</gene>
<dbReference type="InterPro" id="IPR017871">
    <property type="entry name" value="ABC_transporter-like_CS"/>
</dbReference>
<feature type="transmembrane region" description="Helical" evidence="9">
    <location>
        <begin position="235"/>
        <end position="258"/>
    </location>
</feature>
<dbReference type="InterPro" id="IPR003439">
    <property type="entry name" value="ABC_transporter-like_ATP-bd"/>
</dbReference>
<dbReference type="PROSITE" id="PS00211">
    <property type="entry name" value="ABC_TRANSPORTER_1"/>
    <property type="match status" value="1"/>
</dbReference>
<evidence type="ECO:0000259" key="10">
    <source>
        <dbReference type="PROSITE" id="PS50893"/>
    </source>
</evidence>
<dbReference type="Gene3D" id="1.20.1560.10">
    <property type="entry name" value="ABC transporter type 1, transmembrane domain"/>
    <property type="match status" value="1"/>
</dbReference>
<evidence type="ECO:0000256" key="1">
    <source>
        <dbReference type="ARBA" id="ARBA00004651"/>
    </source>
</evidence>
<dbReference type="FunFam" id="3.40.50.300:FF:000854">
    <property type="entry name" value="Multidrug ABC transporter ATP-binding protein"/>
    <property type="match status" value="1"/>
</dbReference>
<comment type="caution">
    <text evidence="12">The sequence shown here is derived from an EMBL/GenBank/DDBJ whole genome shotgun (WGS) entry which is preliminary data.</text>
</comment>
<dbReference type="Gene3D" id="3.40.50.300">
    <property type="entry name" value="P-loop containing nucleotide triphosphate hydrolases"/>
    <property type="match status" value="1"/>
</dbReference>
<proteinExistence type="predicted"/>
<feature type="transmembrane region" description="Helical" evidence="9">
    <location>
        <begin position="278"/>
        <end position="296"/>
    </location>
</feature>
<evidence type="ECO:0000256" key="3">
    <source>
        <dbReference type="ARBA" id="ARBA00022475"/>
    </source>
</evidence>
<evidence type="ECO:0000313" key="12">
    <source>
        <dbReference type="EMBL" id="GHO46520.1"/>
    </source>
</evidence>
<evidence type="ECO:0000256" key="5">
    <source>
        <dbReference type="ARBA" id="ARBA00022741"/>
    </source>
</evidence>
<evidence type="ECO:0000256" key="9">
    <source>
        <dbReference type="SAM" id="Phobius"/>
    </source>
</evidence>
<evidence type="ECO:0000313" key="13">
    <source>
        <dbReference type="Proteomes" id="UP000612362"/>
    </source>
</evidence>
<dbReference type="Pfam" id="PF00664">
    <property type="entry name" value="ABC_membrane"/>
    <property type="match status" value="1"/>
</dbReference>
<dbReference type="InterPro" id="IPR003593">
    <property type="entry name" value="AAA+_ATPase"/>
</dbReference>
<keyword evidence="3" id="KW-1003">Cell membrane</keyword>
<feature type="transmembrane region" description="Helical" evidence="9">
    <location>
        <begin position="126"/>
        <end position="149"/>
    </location>
</feature>
<evidence type="ECO:0000256" key="6">
    <source>
        <dbReference type="ARBA" id="ARBA00022840"/>
    </source>
</evidence>